<comment type="subcellular location">
    <subcellularLocation>
        <location evidence="1">Secreted</location>
    </subcellularLocation>
</comment>
<name>A0A0G0YFN5_9BACT</name>
<accession>A0A0G0YFN5</accession>
<sequence>MPESFNENQVDWYDVDNQGERVPTWKERMLPKLKPVLLIAGALIVIVLIIFGMYSLIKFFYSSDSQEIQSATELYIEACQNEKDIQGCIQSAGPRLAQQTGNVKYCNELEGQAVDSCIVLAALTSNNITDCQKVGDQELKSACNDAILTLTLTYEDGYDACQDFSSEEGRVSCQNAWILNSVLNGVCDHPAITQDQCAFGSILDLAITTRDPDVCAQIIDEELKIYCEQRVDGGDRDFDSVGADEEEYQGTSDYDSDSDDDGLMDGEELRVYFTDPLNPDTDGDGYLDGVEVVGGYDPLR</sequence>
<evidence type="ECO:0000256" key="3">
    <source>
        <dbReference type="ARBA" id="ARBA00022729"/>
    </source>
</evidence>
<keyword evidence="6" id="KW-0472">Membrane</keyword>
<dbReference type="AlphaFoldDB" id="A0A0G0YFN5"/>
<evidence type="ECO:0000313" key="7">
    <source>
        <dbReference type="EMBL" id="KKR99117.1"/>
    </source>
</evidence>
<evidence type="ECO:0000256" key="6">
    <source>
        <dbReference type="SAM" id="Phobius"/>
    </source>
</evidence>
<feature type="region of interest" description="Disordered" evidence="5">
    <location>
        <begin position="236"/>
        <end position="267"/>
    </location>
</feature>
<evidence type="ECO:0000256" key="2">
    <source>
        <dbReference type="ARBA" id="ARBA00022525"/>
    </source>
</evidence>
<protein>
    <submittedName>
        <fullName evidence="7">Fibronectin type III domain protein</fullName>
    </submittedName>
</protein>
<dbReference type="EMBL" id="LCAW01000010">
    <property type="protein sequence ID" value="KKR99117.1"/>
    <property type="molecule type" value="Genomic_DNA"/>
</dbReference>
<evidence type="ECO:0000313" key="8">
    <source>
        <dbReference type="Proteomes" id="UP000033930"/>
    </source>
</evidence>
<keyword evidence="6" id="KW-1133">Transmembrane helix</keyword>
<proteinExistence type="predicted"/>
<dbReference type="PROSITE" id="PS00018">
    <property type="entry name" value="EF_HAND_1"/>
    <property type="match status" value="2"/>
</dbReference>
<evidence type="ECO:0000256" key="4">
    <source>
        <dbReference type="ARBA" id="ARBA00022837"/>
    </source>
</evidence>
<feature type="transmembrane region" description="Helical" evidence="6">
    <location>
        <begin position="36"/>
        <end position="57"/>
    </location>
</feature>
<dbReference type="InterPro" id="IPR059100">
    <property type="entry name" value="TSP3_bac"/>
</dbReference>
<dbReference type="InterPro" id="IPR018247">
    <property type="entry name" value="EF_Hand_1_Ca_BS"/>
</dbReference>
<keyword evidence="4" id="KW-0106">Calcium</keyword>
<keyword evidence="3" id="KW-0732">Signal</keyword>
<evidence type="ECO:0000256" key="1">
    <source>
        <dbReference type="ARBA" id="ARBA00004613"/>
    </source>
</evidence>
<keyword evidence="6" id="KW-0812">Transmembrane</keyword>
<evidence type="ECO:0000256" key="5">
    <source>
        <dbReference type="SAM" id="MobiDB-lite"/>
    </source>
</evidence>
<keyword evidence="2" id="KW-0964">Secreted</keyword>
<gene>
    <name evidence="7" type="ORF">UU50_C0010G0012</name>
</gene>
<reference evidence="7 8" key="1">
    <citation type="journal article" date="2015" name="Nature">
        <title>rRNA introns, odd ribosomes, and small enigmatic genomes across a large radiation of phyla.</title>
        <authorList>
            <person name="Brown C.T."/>
            <person name="Hug L.A."/>
            <person name="Thomas B.C."/>
            <person name="Sharon I."/>
            <person name="Castelle C.J."/>
            <person name="Singh A."/>
            <person name="Wilkins M.J."/>
            <person name="Williams K.H."/>
            <person name="Banfield J.F."/>
        </authorList>
    </citation>
    <scope>NUCLEOTIDE SEQUENCE [LARGE SCALE GENOMIC DNA]</scope>
</reference>
<organism evidence="7 8">
    <name type="scientific">Candidatus Uhrbacteria bacterium GW2011_GWC1_41_20</name>
    <dbReference type="NCBI Taxonomy" id="1618983"/>
    <lineage>
        <taxon>Bacteria</taxon>
        <taxon>Candidatus Uhriibacteriota</taxon>
    </lineage>
</organism>
<dbReference type="Proteomes" id="UP000033930">
    <property type="component" value="Unassembled WGS sequence"/>
</dbReference>
<dbReference type="Pfam" id="PF18884">
    <property type="entry name" value="TSP3_bac"/>
    <property type="match status" value="2"/>
</dbReference>
<comment type="caution">
    <text evidence="7">The sequence shown here is derived from an EMBL/GenBank/DDBJ whole genome shotgun (WGS) entry which is preliminary data.</text>
</comment>
<feature type="compositionally biased region" description="Acidic residues" evidence="5">
    <location>
        <begin position="242"/>
        <end position="266"/>
    </location>
</feature>